<dbReference type="AlphaFoldDB" id="A0A4U9VZ72"/>
<dbReference type="InterPro" id="IPR015424">
    <property type="entry name" value="PyrdxlP-dep_Trfase"/>
</dbReference>
<dbReference type="KEGG" id="stha:NCTC11429_03837"/>
<keyword evidence="10" id="KW-1185">Reference proteome</keyword>
<evidence type="ECO:0000313" key="9">
    <source>
        <dbReference type="Proteomes" id="UP000308196"/>
    </source>
</evidence>
<dbReference type="GeneID" id="78464472"/>
<protein>
    <recommendedName>
        <fullName evidence="5">Aminotransferase</fullName>
        <ecNumber evidence="5">2.6.1.-</ecNumber>
    </recommendedName>
</protein>
<name>A0A4U9VZ72_9SPHI</name>
<evidence type="ECO:0000313" key="7">
    <source>
        <dbReference type="EMBL" id="MEZ0453273.1"/>
    </source>
</evidence>
<dbReference type="Gene3D" id="3.90.1150.10">
    <property type="entry name" value="Aspartate Aminotransferase, domain 1"/>
    <property type="match status" value="1"/>
</dbReference>
<gene>
    <name evidence="8" type="primary">cobD</name>
    <name evidence="7" type="ORF">ABTW24_16880</name>
    <name evidence="8" type="ORF">NCTC11429_03837</name>
</gene>
<dbReference type="Proteomes" id="UP001566204">
    <property type="component" value="Unassembled WGS sequence"/>
</dbReference>
<dbReference type="InterPro" id="IPR004838">
    <property type="entry name" value="NHTrfase_class1_PyrdxlP-BS"/>
</dbReference>
<dbReference type="PROSITE" id="PS00105">
    <property type="entry name" value="AA_TRANSFER_CLASS_1"/>
    <property type="match status" value="1"/>
</dbReference>
<dbReference type="EMBL" id="LR590484">
    <property type="protein sequence ID" value="VTR49214.1"/>
    <property type="molecule type" value="Genomic_DNA"/>
</dbReference>
<organism evidence="8 9">
    <name type="scientific">Sphingobacterium thalpophilum</name>
    <dbReference type="NCBI Taxonomy" id="259"/>
    <lineage>
        <taxon>Bacteria</taxon>
        <taxon>Pseudomonadati</taxon>
        <taxon>Bacteroidota</taxon>
        <taxon>Sphingobacteriia</taxon>
        <taxon>Sphingobacteriales</taxon>
        <taxon>Sphingobacteriaceae</taxon>
        <taxon>Sphingobacterium</taxon>
    </lineage>
</organism>
<evidence type="ECO:0000256" key="3">
    <source>
        <dbReference type="ARBA" id="ARBA00022679"/>
    </source>
</evidence>
<dbReference type="SUPFAM" id="SSF53383">
    <property type="entry name" value="PLP-dependent transferases"/>
    <property type="match status" value="1"/>
</dbReference>
<feature type="domain" description="Aminotransferase class I/classII large" evidence="6">
    <location>
        <begin position="64"/>
        <end position="367"/>
    </location>
</feature>
<keyword evidence="4" id="KW-0663">Pyridoxal phosphate</keyword>
<dbReference type="PANTHER" id="PTHR42885">
    <property type="entry name" value="HISTIDINOL-PHOSPHATE AMINOTRANSFERASE-RELATED"/>
    <property type="match status" value="1"/>
</dbReference>
<dbReference type="Proteomes" id="UP000308196">
    <property type="component" value="Chromosome"/>
</dbReference>
<evidence type="ECO:0000313" key="10">
    <source>
        <dbReference type="Proteomes" id="UP001566204"/>
    </source>
</evidence>
<dbReference type="InterPro" id="IPR015422">
    <property type="entry name" value="PyrdxlP-dep_Trfase_small"/>
</dbReference>
<dbReference type="InterPro" id="IPR004839">
    <property type="entry name" value="Aminotransferase_I/II_large"/>
</dbReference>
<dbReference type="RefSeq" id="WP_028071655.1">
    <property type="nucleotide sequence ID" value="NZ_CP141191.1"/>
</dbReference>
<dbReference type="STRING" id="1123265.GCA_000686625_05133"/>
<dbReference type="Gene3D" id="3.40.640.10">
    <property type="entry name" value="Type I PLP-dependent aspartate aminotransferase-like (Major domain)"/>
    <property type="match status" value="1"/>
</dbReference>
<keyword evidence="8" id="KW-0456">Lyase</keyword>
<proteinExistence type="inferred from homology"/>
<accession>A0A4U9VZ72</accession>
<reference evidence="7 10" key="2">
    <citation type="submission" date="2024-06" db="EMBL/GenBank/DDBJ databases">
        <title>Soil Sphingobacterium thalpophilum.</title>
        <authorList>
            <person name="Yang J."/>
            <person name="Li J."/>
        </authorList>
    </citation>
    <scope>NUCLEOTIDE SEQUENCE [LARGE SCALE GENOMIC DNA]</scope>
    <source>
        <strain evidence="7 10">22g91tb</strain>
    </source>
</reference>
<evidence type="ECO:0000313" key="8">
    <source>
        <dbReference type="EMBL" id="VTR49214.1"/>
    </source>
</evidence>
<comment type="similarity">
    <text evidence="5">Belongs to the class-I pyridoxal-phosphate-dependent aminotransferase family.</text>
</comment>
<evidence type="ECO:0000256" key="4">
    <source>
        <dbReference type="ARBA" id="ARBA00022898"/>
    </source>
</evidence>
<dbReference type="EMBL" id="JBEOQB010000004">
    <property type="protein sequence ID" value="MEZ0453273.1"/>
    <property type="molecule type" value="Genomic_DNA"/>
</dbReference>
<evidence type="ECO:0000259" key="6">
    <source>
        <dbReference type="Pfam" id="PF00155"/>
    </source>
</evidence>
<dbReference type="PANTHER" id="PTHR42885:SF2">
    <property type="entry name" value="HISTIDINOL-PHOSPHATE AMINOTRANSFERASE"/>
    <property type="match status" value="1"/>
</dbReference>
<dbReference type="GO" id="GO:0016829">
    <property type="term" value="F:lyase activity"/>
    <property type="evidence" value="ECO:0007669"/>
    <property type="project" value="UniProtKB-KW"/>
</dbReference>
<evidence type="ECO:0000256" key="5">
    <source>
        <dbReference type="RuleBase" id="RU000481"/>
    </source>
</evidence>
<dbReference type="CDD" id="cd00609">
    <property type="entry name" value="AAT_like"/>
    <property type="match status" value="1"/>
</dbReference>
<dbReference type="GO" id="GO:0008483">
    <property type="term" value="F:transaminase activity"/>
    <property type="evidence" value="ECO:0007669"/>
    <property type="project" value="UniProtKB-KW"/>
</dbReference>
<keyword evidence="2 5" id="KW-0032">Aminotransferase</keyword>
<reference evidence="8 9" key="1">
    <citation type="submission" date="2019-05" db="EMBL/GenBank/DDBJ databases">
        <authorList>
            <consortium name="Pathogen Informatics"/>
        </authorList>
    </citation>
    <scope>NUCLEOTIDE SEQUENCE [LARGE SCALE GENOMIC DNA]</scope>
    <source>
        <strain evidence="8 9">NCTC11429</strain>
    </source>
</reference>
<evidence type="ECO:0000256" key="2">
    <source>
        <dbReference type="ARBA" id="ARBA00022576"/>
    </source>
</evidence>
<dbReference type="InterPro" id="IPR015421">
    <property type="entry name" value="PyrdxlP-dep_Trfase_major"/>
</dbReference>
<comment type="cofactor">
    <cofactor evidence="1 5">
        <name>pyridoxal 5'-phosphate</name>
        <dbReference type="ChEBI" id="CHEBI:597326"/>
    </cofactor>
</comment>
<dbReference type="EC" id="2.6.1.-" evidence="5"/>
<dbReference type="Pfam" id="PF00155">
    <property type="entry name" value="Aminotran_1_2"/>
    <property type="match status" value="1"/>
</dbReference>
<keyword evidence="3 5" id="KW-0808">Transferase</keyword>
<evidence type="ECO:0000256" key="1">
    <source>
        <dbReference type="ARBA" id="ARBA00001933"/>
    </source>
</evidence>
<sequence length="386" mass="44345">MKSRTAELLSKYKSLKRNNGNHSPSINEIQRIVGVEKKIIDACYLCNPYAFELSYKFLSSIDFRKAIKYYPPQNSVVASNIAEYRNLPLQNVLVGNGAIEIIEYFLNSFENKNILLPMPVFSTYYDLTCGHNNLIYHILDKNADFCLDIDDFIYKIKKNHIDIICIVNPNNPTGSSISLDNLVKIHQSMTDTQLLIIDESFVEFSKKTESIESYSLNFSNIIVIRSLSKEFGIAGIRLGYAVLPENIKIKALKKGFLWNSNGLAVEFSKLLTDKSFVDEYKRSFQTYLNARDEFSTQLSSFSSFKVYPSESSFFLIEFSEGSEELFSHLLWDHNIYVRLMENRMGLDGEFLRIASLTREENSKIFNALNEIITSKYITNGEYLKLA</sequence>
<dbReference type="GO" id="GO:0030170">
    <property type="term" value="F:pyridoxal phosphate binding"/>
    <property type="evidence" value="ECO:0007669"/>
    <property type="project" value="InterPro"/>
</dbReference>